<sequence length="250" mass="28998">MDLVDDDSKTIAGASGATISTYTPFDELSHDVDLFEAWGITKNVVVDEDGYVVTIQDDSSEVSSKSTYDPDMNELQQKDKKGKSIVIENDEDKQLQDFIPSYDEKRNDELEKEYSIRNLDEMKTIVMLAEHHEKIVAEEQRYDLDELLKWTEGYVANEVLKVKAQKSSLHNERDILITFLKSNGLNSKQFGRMKVETLRKHAERIKRENAKTNSSSTLKNVEAENEKEIKRIRLMMRKLCVKMKFKKEKH</sequence>
<organism evidence="1 2">
    <name type="scientific">Smallanthus sonchifolius</name>
    <dbReference type="NCBI Taxonomy" id="185202"/>
    <lineage>
        <taxon>Eukaryota</taxon>
        <taxon>Viridiplantae</taxon>
        <taxon>Streptophyta</taxon>
        <taxon>Embryophyta</taxon>
        <taxon>Tracheophyta</taxon>
        <taxon>Spermatophyta</taxon>
        <taxon>Magnoliopsida</taxon>
        <taxon>eudicotyledons</taxon>
        <taxon>Gunneridae</taxon>
        <taxon>Pentapetalae</taxon>
        <taxon>asterids</taxon>
        <taxon>campanulids</taxon>
        <taxon>Asterales</taxon>
        <taxon>Asteraceae</taxon>
        <taxon>Asteroideae</taxon>
        <taxon>Heliantheae alliance</taxon>
        <taxon>Millerieae</taxon>
        <taxon>Smallanthus</taxon>
    </lineage>
</organism>
<name>A0ACB9DDF0_9ASTR</name>
<dbReference type="Proteomes" id="UP001056120">
    <property type="component" value="Linkage Group LG19"/>
</dbReference>
<reference evidence="1 2" key="2">
    <citation type="journal article" date="2022" name="Mol. Ecol. Resour.">
        <title>The genomes of chicory, endive, great burdock and yacon provide insights into Asteraceae paleo-polyploidization history and plant inulin production.</title>
        <authorList>
            <person name="Fan W."/>
            <person name="Wang S."/>
            <person name="Wang H."/>
            <person name="Wang A."/>
            <person name="Jiang F."/>
            <person name="Liu H."/>
            <person name="Zhao H."/>
            <person name="Xu D."/>
            <person name="Zhang Y."/>
        </authorList>
    </citation>
    <scope>NUCLEOTIDE SEQUENCE [LARGE SCALE GENOMIC DNA]</scope>
    <source>
        <strain evidence="2">cv. Yunnan</strain>
        <tissue evidence="1">Leaves</tissue>
    </source>
</reference>
<evidence type="ECO:0000313" key="2">
    <source>
        <dbReference type="Proteomes" id="UP001056120"/>
    </source>
</evidence>
<evidence type="ECO:0000313" key="1">
    <source>
        <dbReference type="EMBL" id="KAI3744644.1"/>
    </source>
</evidence>
<dbReference type="EMBL" id="CM042036">
    <property type="protein sequence ID" value="KAI3744644.1"/>
    <property type="molecule type" value="Genomic_DNA"/>
</dbReference>
<protein>
    <submittedName>
        <fullName evidence="1">Uncharacterized protein</fullName>
    </submittedName>
</protein>
<accession>A0ACB9DDF0</accession>
<keyword evidence="2" id="KW-1185">Reference proteome</keyword>
<gene>
    <name evidence="1" type="ORF">L1987_57732</name>
</gene>
<reference evidence="2" key="1">
    <citation type="journal article" date="2022" name="Mol. Ecol. Resour.">
        <title>The genomes of chicory, endive, great burdock and yacon provide insights into Asteraceae palaeo-polyploidization history and plant inulin production.</title>
        <authorList>
            <person name="Fan W."/>
            <person name="Wang S."/>
            <person name="Wang H."/>
            <person name="Wang A."/>
            <person name="Jiang F."/>
            <person name="Liu H."/>
            <person name="Zhao H."/>
            <person name="Xu D."/>
            <person name="Zhang Y."/>
        </authorList>
    </citation>
    <scope>NUCLEOTIDE SEQUENCE [LARGE SCALE GENOMIC DNA]</scope>
    <source>
        <strain evidence="2">cv. Yunnan</strain>
    </source>
</reference>
<proteinExistence type="predicted"/>
<comment type="caution">
    <text evidence="1">The sequence shown here is derived from an EMBL/GenBank/DDBJ whole genome shotgun (WGS) entry which is preliminary data.</text>
</comment>